<evidence type="ECO:0000313" key="1">
    <source>
        <dbReference type="EMBL" id="MFH7564322.1"/>
    </source>
</evidence>
<dbReference type="Proteomes" id="UP001610706">
    <property type="component" value="Unassembled WGS sequence"/>
</dbReference>
<proteinExistence type="predicted"/>
<comment type="caution">
    <text evidence="1">The sequence shown here is derived from an EMBL/GenBank/DDBJ whole genome shotgun (WGS) entry which is preliminary data.</text>
</comment>
<reference evidence="1 2" key="1">
    <citation type="submission" date="2024-08" db="EMBL/GenBank/DDBJ databases">
        <title>Oceanimonas smirnovii Genome sequencing and assembly.</title>
        <authorList>
            <person name="Tang B."/>
        </authorList>
    </citation>
    <scope>NUCLEOTIDE SEQUENCE [LARGE SCALE GENOMIC DNA]</scope>
    <source>
        <strain evidence="1 2">OS2020-119</strain>
    </source>
</reference>
<name>A0ABW7NYN9_9GAMM</name>
<dbReference type="RefSeq" id="WP_019934067.1">
    <property type="nucleotide sequence ID" value="NZ_CP166302.1"/>
</dbReference>
<gene>
    <name evidence="1" type="ORF">AB9R89_03165</name>
</gene>
<protein>
    <submittedName>
        <fullName evidence="1">Uncharacterized protein</fullName>
    </submittedName>
</protein>
<dbReference type="EMBL" id="JBGFTR010000003">
    <property type="protein sequence ID" value="MFH7564322.1"/>
    <property type="molecule type" value="Genomic_DNA"/>
</dbReference>
<accession>A0ABW7NYN9</accession>
<evidence type="ECO:0000313" key="2">
    <source>
        <dbReference type="Proteomes" id="UP001610706"/>
    </source>
</evidence>
<keyword evidence="2" id="KW-1185">Reference proteome</keyword>
<sequence length="45" mass="4897">MQDNISLTDIAAAVTEFEKTLTLPKAAAMRQRIFTIIRPGCSLGC</sequence>
<organism evidence="1 2">
    <name type="scientific">Oceanimonas smirnovii</name>
    <dbReference type="NCBI Taxonomy" id="264574"/>
    <lineage>
        <taxon>Bacteria</taxon>
        <taxon>Pseudomonadati</taxon>
        <taxon>Pseudomonadota</taxon>
        <taxon>Gammaproteobacteria</taxon>
        <taxon>Aeromonadales</taxon>
        <taxon>Aeromonadaceae</taxon>
        <taxon>Oceanimonas</taxon>
    </lineage>
</organism>